<protein>
    <recommendedName>
        <fullName evidence="2">Cupin type-1 domain-containing protein</fullName>
    </recommendedName>
</protein>
<evidence type="ECO:0000313" key="4">
    <source>
        <dbReference type="Proteomes" id="UP001054252"/>
    </source>
</evidence>
<gene>
    <name evidence="3" type="ORF">SLEP1_g37799</name>
</gene>
<evidence type="ECO:0000313" key="3">
    <source>
        <dbReference type="EMBL" id="GKV28794.1"/>
    </source>
</evidence>
<sequence>MDILDRQQEGPIVYMNRTHTPSFWTKFIELRETDRLQHLKKMVEVRHESGQAEEEQTGWSWRELLNSFFGIKITGDGYKGTRKSPDSYNLYNRSPDFRNNYGWSIALDGSDYSALKHSGIGVYLVNLTAGSMMAPHLNPTATEYGIVLRGTGRIQIVFPNGTSAMDAKVTEGDVFWVPRYLAFCQIASRAGPFEFFGFTTSAHKNRPQFLVGANSLLHALHGPELAAAFGTTEERIKRVLDGQREAVILPSPVATPTGRREEMMILETMEEEEMIMGF</sequence>
<dbReference type="EMBL" id="BPVZ01000080">
    <property type="protein sequence ID" value="GKV28794.1"/>
    <property type="molecule type" value="Genomic_DNA"/>
</dbReference>
<feature type="domain" description="Cupin type-1" evidence="2">
    <location>
        <begin position="88"/>
        <end position="237"/>
    </location>
</feature>
<keyword evidence="4" id="KW-1185">Reference proteome</keyword>
<dbReference type="SUPFAM" id="SSF51182">
    <property type="entry name" value="RmlC-like cupins"/>
    <property type="match status" value="1"/>
</dbReference>
<dbReference type="PANTHER" id="PTHR31189:SF2">
    <property type="entry name" value="RMLC-LIKE CUPINS SUPERFAMILY PROTEIN"/>
    <property type="match status" value="1"/>
</dbReference>
<comment type="caution">
    <text evidence="3">The sequence shown here is derived from an EMBL/GenBank/DDBJ whole genome shotgun (WGS) entry which is preliminary data.</text>
</comment>
<accession>A0AAV5KVT5</accession>
<proteinExistence type="predicted"/>
<dbReference type="Pfam" id="PF00190">
    <property type="entry name" value="Cupin_1"/>
    <property type="match status" value="1"/>
</dbReference>
<evidence type="ECO:0000259" key="2">
    <source>
        <dbReference type="SMART" id="SM00835"/>
    </source>
</evidence>
<dbReference type="AlphaFoldDB" id="A0AAV5KVT5"/>
<dbReference type="InterPro" id="IPR014710">
    <property type="entry name" value="RmlC-like_jellyroll"/>
</dbReference>
<name>A0AAV5KVT5_9ROSI</name>
<evidence type="ECO:0000256" key="1">
    <source>
        <dbReference type="ARBA" id="ARBA00022729"/>
    </source>
</evidence>
<dbReference type="Proteomes" id="UP001054252">
    <property type="component" value="Unassembled WGS sequence"/>
</dbReference>
<dbReference type="InterPro" id="IPR006045">
    <property type="entry name" value="Cupin_1"/>
</dbReference>
<dbReference type="SMART" id="SM00835">
    <property type="entry name" value="Cupin_1"/>
    <property type="match status" value="1"/>
</dbReference>
<dbReference type="InterPro" id="IPR050253">
    <property type="entry name" value="Seed_Storage-Functional"/>
</dbReference>
<dbReference type="PANTHER" id="PTHR31189">
    <property type="entry name" value="OS03G0336100 PROTEIN-RELATED"/>
    <property type="match status" value="1"/>
</dbReference>
<organism evidence="3 4">
    <name type="scientific">Rubroshorea leprosula</name>
    <dbReference type="NCBI Taxonomy" id="152421"/>
    <lineage>
        <taxon>Eukaryota</taxon>
        <taxon>Viridiplantae</taxon>
        <taxon>Streptophyta</taxon>
        <taxon>Embryophyta</taxon>
        <taxon>Tracheophyta</taxon>
        <taxon>Spermatophyta</taxon>
        <taxon>Magnoliopsida</taxon>
        <taxon>eudicotyledons</taxon>
        <taxon>Gunneridae</taxon>
        <taxon>Pentapetalae</taxon>
        <taxon>rosids</taxon>
        <taxon>malvids</taxon>
        <taxon>Malvales</taxon>
        <taxon>Dipterocarpaceae</taxon>
        <taxon>Rubroshorea</taxon>
    </lineage>
</organism>
<keyword evidence="1" id="KW-0732">Signal</keyword>
<dbReference type="CDD" id="cd02245">
    <property type="entry name" value="cupin_7S_vicilin-like_C"/>
    <property type="match status" value="1"/>
</dbReference>
<dbReference type="InterPro" id="IPR011051">
    <property type="entry name" value="RmlC_Cupin_sf"/>
</dbReference>
<reference evidence="3 4" key="1">
    <citation type="journal article" date="2021" name="Commun. Biol.">
        <title>The genome of Shorea leprosula (Dipterocarpaceae) highlights the ecological relevance of drought in aseasonal tropical rainforests.</title>
        <authorList>
            <person name="Ng K.K.S."/>
            <person name="Kobayashi M.J."/>
            <person name="Fawcett J.A."/>
            <person name="Hatakeyama M."/>
            <person name="Paape T."/>
            <person name="Ng C.H."/>
            <person name="Ang C.C."/>
            <person name="Tnah L.H."/>
            <person name="Lee C.T."/>
            <person name="Nishiyama T."/>
            <person name="Sese J."/>
            <person name="O'Brien M.J."/>
            <person name="Copetti D."/>
            <person name="Mohd Noor M.I."/>
            <person name="Ong R.C."/>
            <person name="Putra M."/>
            <person name="Sireger I.Z."/>
            <person name="Indrioko S."/>
            <person name="Kosugi Y."/>
            <person name="Izuno A."/>
            <person name="Isagi Y."/>
            <person name="Lee S.L."/>
            <person name="Shimizu K.K."/>
        </authorList>
    </citation>
    <scope>NUCLEOTIDE SEQUENCE [LARGE SCALE GENOMIC DNA]</scope>
    <source>
        <strain evidence="3">214</strain>
    </source>
</reference>
<dbReference type="Gene3D" id="2.60.120.10">
    <property type="entry name" value="Jelly Rolls"/>
    <property type="match status" value="1"/>
</dbReference>